<feature type="transmembrane region" description="Helical" evidence="1">
    <location>
        <begin position="82"/>
        <end position="99"/>
    </location>
</feature>
<reference evidence="3" key="1">
    <citation type="submission" date="2016-03" db="EMBL/GenBank/DDBJ databases">
        <authorList>
            <person name="Heylen K."/>
            <person name="De Vos P."/>
            <person name="Vekeman B."/>
        </authorList>
    </citation>
    <scope>NUCLEOTIDE SEQUENCE [LARGE SCALE GENOMIC DNA]</scope>
    <source>
        <strain evidence="3">R-45383</strain>
    </source>
</reference>
<dbReference type="Proteomes" id="UP000077628">
    <property type="component" value="Unassembled WGS sequence"/>
</dbReference>
<evidence type="ECO:0000313" key="2">
    <source>
        <dbReference type="EMBL" id="OAI12770.1"/>
    </source>
</evidence>
<evidence type="ECO:0000313" key="3">
    <source>
        <dbReference type="Proteomes" id="UP000077628"/>
    </source>
</evidence>
<gene>
    <name evidence="2" type="ORF">A1355_14120</name>
</gene>
<feature type="transmembrane region" description="Helical" evidence="1">
    <location>
        <begin position="120"/>
        <end position="139"/>
    </location>
</feature>
<accession>A0A177N6L2</accession>
<keyword evidence="1" id="KW-0812">Transmembrane</keyword>
<dbReference type="EMBL" id="LUUK01000217">
    <property type="protein sequence ID" value="OAI12770.1"/>
    <property type="molecule type" value="Genomic_DNA"/>
</dbReference>
<protein>
    <submittedName>
        <fullName evidence="2">Uncharacterized protein</fullName>
    </submittedName>
</protein>
<keyword evidence="1" id="KW-0472">Membrane</keyword>
<keyword evidence="3" id="KW-1185">Reference proteome</keyword>
<comment type="caution">
    <text evidence="2">The sequence shown here is derived from an EMBL/GenBank/DDBJ whole genome shotgun (WGS) entry which is preliminary data.</text>
</comment>
<keyword evidence="1" id="KW-1133">Transmembrane helix</keyword>
<organism evidence="2 3">
    <name type="scientific">Methylomonas koyamae</name>
    <dbReference type="NCBI Taxonomy" id="702114"/>
    <lineage>
        <taxon>Bacteria</taxon>
        <taxon>Pseudomonadati</taxon>
        <taxon>Pseudomonadota</taxon>
        <taxon>Gammaproteobacteria</taxon>
        <taxon>Methylococcales</taxon>
        <taxon>Methylococcaceae</taxon>
        <taxon>Methylomonas</taxon>
    </lineage>
</organism>
<evidence type="ECO:0000256" key="1">
    <source>
        <dbReference type="SAM" id="Phobius"/>
    </source>
</evidence>
<dbReference type="RefSeq" id="WP_064031380.1">
    <property type="nucleotide sequence ID" value="NZ_LUUK01000217.1"/>
</dbReference>
<feature type="transmembrane region" description="Helical" evidence="1">
    <location>
        <begin position="164"/>
        <end position="190"/>
    </location>
</feature>
<name>A0A177N6L2_9GAMM</name>
<feature type="transmembrane region" description="Helical" evidence="1">
    <location>
        <begin position="32"/>
        <end position="50"/>
    </location>
</feature>
<sequence length="193" mass="22135">MKLNAQKNINNPKENFRETQGFSLFSFENKLLYFYFVTPFIVAILLSDYAEIDISNIISKHIGLIRFIQVAGINVANKAMMFVTYCVFAIFYCACLHSYRNKNNYKPPFGEKSTPDLFSIIFLSLVSVFVMYLVTIVGFDESSLINPSRPIKLLLVFAKFDMSFAIYLGCLIYAGVTMLYLALIGIIEFFHRL</sequence>
<dbReference type="AlphaFoldDB" id="A0A177N6L2"/>
<proteinExistence type="predicted"/>